<dbReference type="Pfam" id="PF01814">
    <property type="entry name" value="Hemerythrin"/>
    <property type="match status" value="1"/>
</dbReference>
<sequence>MADVRDMYLTHVLLRREFSQAPTLVRGVPEGDVKRAEVISRHITVISTLLHAHHGGEDALLWPKLLERGPAEIASVVHMMEGHHESIEQANGEIAAALTGWRRDASFSHREALAAVLDRLISVLVEHTALEEQHILPLAEKYVTAAEWQELGAHAMGEVPKKHLPLAFGMAMYEGDPEVVQAVLAQGPLIARLLMPVIGPRAYAAHARRLHGTATPTRSAV</sequence>
<accession>A0ABX1R785</accession>
<protein>
    <submittedName>
        <fullName evidence="2">Hemerythrin domain-containing protein</fullName>
    </submittedName>
</protein>
<feature type="domain" description="Hemerythrin-like" evidence="1">
    <location>
        <begin position="5"/>
        <end position="139"/>
    </location>
</feature>
<dbReference type="Proteomes" id="UP001296706">
    <property type="component" value="Unassembled WGS sequence"/>
</dbReference>
<evidence type="ECO:0000313" key="3">
    <source>
        <dbReference type="Proteomes" id="UP001296706"/>
    </source>
</evidence>
<gene>
    <name evidence="2" type="ORF">HF577_03865</name>
</gene>
<comment type="caution">
    <text evidence="2">The sequence shown here is derived from an EMBL/GenBank/DDBJ whole genome shotgun (WGS) entry which is preliminary data.</text>
</comment>
<evidence type="ECO:0000259" key="1">
    <source>
        <dbReference type="Pfam" id="PF01814"/>
    </source>
</evidence>
<dbReference type="CDD" id="cd12108">
    <property type="entry name" value="Hr-like"/>
    <property type="match status" value="1"/>
</dbReference>
<reference evidence="2 3" key="1">
    <citation type="submission" date="2020-04" db="EMBL/GenBank/DDBJ databases">
        <authorList>
            <person name="Klaysubun C."/>
            <person name="Duangmal K."/>
            <person name="Lipun K."/>
        </authorList>
    </citation>
    <scope>NUCLEOTIDE SEQUENCE [LARGE SCALE GENOMIC DNA]</scope>
    <source>
        <strain evidence="2 3">JCM 11839</strain>
    </source>
</reference>
<keyword evidence="3" id="KW-1185">Reference proteome</keyword>
<name>A0ABX1R785_9PSEU</name>
<dbReference type="Gene3D" id="1.20.120.520">
    <property type="entry name" value="nmb1532 protein domain like"/>
    <property type="match status" value="1"/>
</dbReference>
<proteinExistence type="predicted"/>
<dbReference type="InterPro" id="IPR012312">
    <property type="entry name" value="Hemerythrin-like"/>
</dbReference>
<organism evidence="2 3">
    <name type="scientific">Pseudonocardia xinjiangensis</name>
    <dbReference type="NCBI Taxonomy" id="75289"/>
    <lineage>
        <taxon>Bacteria</taxon>
        <taxon>Bacillati</taxon>
        <taxon>Actinomycetota</taxon>
        <taxon>Actinomycetes</taxon>
        <taxon>Pseudonocardiales</taxon>
        <taxon>Pseudonocardiaceae</taxon>
        <taxon>Pseudonocardia</taxon>
    </lineage>
</organism>
<evidence type="ECO:0000313" key="2">
    <source>
        <dbReference type="EMBL" id="NMH76246.1"/>
    </source>
</evidence>
<dbReference type="RefSeq" id="WP_169394319.1">
    <property type="nucleotide sequence ID" value="NZ_BAAAJH010000011.1"/>
</dbReference>
<dbReference type="EMBL" id="JAAXKY010000006">
    <property type="protein sequence ID" value="NMH76246.1"/>
    <property type="molecule type" value="Genomic_DNA"/>
</dbReference>